<sequence>MLIHPTLRMQSWGFVIGAALFALGSAPVIATFLGTAGANTSFFVGSWFFTGAAFVQLMLSGPATVSDQGNPAIRADWLASLIQFIGTLLFNVSTGAALHAHTVKGEMHLVWNPNVEGSLCFLVSSAIACMVLWRSGSHWEPRSKDWISGWLNMLGSIAFGVSAVGAFVLDDGNTLDPSLANYGTFVGAICFLVAAAVFLGRSDAQEEEKTAKAS</sequence>
<dbReference type="EMBL" id="CP107551">
    <property type="protein sequence ID" value="UYP17644.1"/>
    <property type="molecule type" value="Genomic_DNA"/>
</dbReference>
<keyword evidence="2" id="KW-1185">Reference proteome</keyword>
<reference evidence="1" key="1">
    <citation type="submission" date="2022-10" db="EMBL/GenBank/DDBJ databases">
        <title>Rhodococcus ferula Z13 complete genome.</title>
        <authorList>
            <person name="Long X."/>
            <person name="Zang M."/>
        </authorList>
    </citation>
    <scope>NUCLEOTIDE SEQUENCE</scope>
    <source>
        <strain evidence="1">Z13</strain>
    </source>
</reference>
<organism evidence="1 2">
    <name type="scientific">Rhodococcus sacchari</name>
    <dbReference type="NCBI Taxonomy" id="2962047"/>
    <lineage>
        <taxon>Bacteria</taxon>
        <taxon>Bacillati</taxon>
        <taxon>Actinomycetota</taxon>
        <taxon>Actinomycetes</taxon>
        <taxon>Mycobacteriales</taxon>
        <taxon>Nocardiaceae</taxon>
        <taxon>Rhodococcus</taxon>
    </lineage>
</organism>
<name>A0ACD4DCE9_9NOCA</name>
<accession>A0ACD4DCE9</accession>
<evidence type="ECO:0000313" key="2">
    <source>
        <dbReference type="Proteomes" id="UP001156484"/>
    </source>
</evidence>
<evidence type="ECO:0000313" key="1">
    <source>
        <dbReference type="EMBL" id="UYP17644.1"/>
    </source>
</evidence>
<protein>
    <submittedName>
        <fullName evidence="1">Uncharacterized protein</fullName>
    </submittedName>
</protein>
<dbReference type="Proteomes" id="UP001156484">
    <property type="component" value="Chromosome"/>
</dbReference>
<gene>
    <name evidence="1" type="ORF">OED52_13235</name>
</gene>
<proteinExistence type="predicted"/>